<dbReference type="GO" id="GO:0005524">
    <property type="term" value="F:ATP binding"/>
    <property type="evidence" value="ECO:0007669"/>
    <property type="project" value="UniProtKB-KW"/>
</dbReference>
<dbReference type="GO" id="GO:0045087">
    <property type="term" value="P:innate immune response"/>
    <property type="evidence" value="ECO:0007669"/>
    <property type="project" value="UniProtKB-ARBA"/>
</dbReference>
<evidence type="ECO:0000256" key="4">
    <source>
        <dbReference type="ARBA" id="ARBA00022536"/>
    </source>
</evidence>
<feature type="transmembrane region" description="Helical" evidence="22">
    <location>
        <begin position="447"/>
        <end position="471"/>
    </location>
</feature>
<evidence type="ECO:0000256" key="17">
    <source>
        <dbReference type="ARBA" id="ARBA00047899"/>
    </source>
</evidence>
<keyword evidence="15" id="KW-0675">Receptor</keyword>
<dbReference type="PROSITE" id="PS50026">
    <property type="entry name" value="EGF_3"/>
    <property type="match status" value="1"/>
</dbReference>
<evidence type="ECO:0000256" key="10">
    <source>
        <dbReference type="ARBA" id="ARBA00022777"/>
    </source>
</evidence>
<feature type="domain" description="EGF-like" evidence="24">
    <location>
        <begin position="291"/>
        <end position="328"/>
    </location>
</feature>
<keyword evidence="9 19" id="KW-0547">Nucleotide-binding</keyword>
<dbReference type="Proteomes" id="UP001187192">
    <property type="component" value="Unassembled WGS sequence"/>
</dbReference>
<dbReference type="InterPro" id="IPR001480">
    <property type="entry name" value="Bulb-type_lectin_dom"/>
</dbReference>
<comment type="subcellular location">
    <subcellularLocation>
        <location evidence="1">Cell membrane</location>
        <topology evidence="1">Single-pass type I membrane protein</topology>
    </subcellularLocation>
</comment>
<organism evidence="27 28">
    <name type="scientific">Ficus carica</name>
    <name type="common">Common fig</name>
    <dbReference type="NCBI Taxonomy" id="3494"/>
    <lineage>
        <taxon>Eukaryota</taxon>
        <taxon>Viridiplantae</taxon>
        <taxon>Streptophyta</taxon>
        <taxon>Embryophyta</taxon>
        <taxon>Tracheophyta</taxon>
        <taxon>Spermatophyta</taxon>
        <taxon>Magnoliopsida</taxon>
        <taxon>eudicotyledons</taxon>
        <taxon>Gunneridae</taxon>
        <taxon>Pentapetalae</taxon>
        <taxon>rosids</taxon>
        <taxon>fabids</taxon>
        <taxon>Rosales</taxon>
        <taxon>Moraceae</taxon>
        <taxon>Ficeae</taxon>
        <taxon>Ficus</taxon>
    </lineage>
</organism>
<comment type="catalytic activity">
    <reaction evidence="17 19">
        <text>L-threonyl-[protein] + ATP = O-phospho-L-threonyl-[protein] + ADP + H(+)</text>
        <dbReference type="Rhea" id="RHEA:46608"/>
        <dbReference type="Rhea" id="RHEA-COMP:11060"/>
        <dbReference type="Rhea" id="RHEA-COMP:11605"/>
        <dbReference type="ChEBI" id="CHEBI:15378"/>
        <dbReference type="ChEBI" id="CHEBI:30013"/>
        <dbReference type="ChEBI" id="CHEBI:30616"/>
        <dbReference type="ChEBI" id="CHEBI:61977"/>
        <dbReference type="ChEBI" id="CHEBI:456216"/>
        <dbReference type="EC" id="2.7.11.1"/>
    </reaction>
</comment>
<evidence type="ECO:0000313" key="27">
    <source>
        <dbReference type="EMBL" id="GMN50972.1"/>
    </source>
</evidence>
<feature type="domain" description="Protein kinase" evidence="23">
    <location>
        <begin position="525"/>
        <end position="808"/>
    </location>
</feature>
<evidence type="ECO:0000256" key="21">
    <source>
        <dbReference type="SAM" id="MobiDB-lite"/>
    </source>
</evidence>
<comment type="caution">
    <text evidence="27">The sequence shown here is derived from an EMBL/GenBank/DDBJ whole genome shotgun (WGS) entry which is preliminary data.</text>
</comment>
<keyword evidence="28" id="KW-1185">Reference proteome</keyword>
<dbReference type="AlphaFoldDB" id="A0AA88AD14"/>
<dbReference type="GO" id="GO:0048544">
    <property type="term" value="P:recognition of pollen"/>
    <property type="evidence" value="ECO:0007669"/>
    <property type="project" value="InterPro"/>
</dbReference>
<evidence type="ECO:0000256" key="8">
    <source>
        <dbReference type="ARBA" id="ARBA00022734"/>
    </source>
</evidence>
<evidence type="ECO:0000256" key="3">
    <source>
        <dbReference type="ARBA" id="ARBA00022527"/>
    </source>
</evidence>
<dbReference type="GO" id="GO:0005886">
    <property type="term" value="C:plasma membrane"/>
    <property type="evidence" value="ECO:0007669"/>
    <property type="project" value="UniProtKB-SubCell"/>
</dbReference>
<gene>
    <name evidence="27" type="ORF">TIFTF001_020110</name>
</gene>
<dbReference type="CDD" id="cd01098">
    <property type="entry name" value="PAN_AP_plant"/>
    <property type="match status" value="1"/>
</dbReference>
<keyword evidence="8" id="KW-0430">Lectin</keyword>
<evidence type="ECO:0000259" key="26">
    <source>
        <dbReference type="PROSITE" id="PS50948"/>
    </source>
</evidence>
<dbReference type="FunFam" id="1.10.510.10:FF:000345">
    <property type="entry name" value="G-type lectin S-receptor-like serine/threonine-protein kinase"/>
    <property type="match status" value="1"/>
</dbReference>
<dbReference type="Pfam" id="PF08276">
    <property type="entry name" value="PAN_2"/>
    <property type="match status" value="1"/>
</dbReference>
<evidence type="ECO:0000256" key="6">
    <source>
        <dbReference type="ARBA" id="ARBA00022692"/>
    </source>
</evidence>
<keyword evidence="6 22" id="KW-0812">Transmembrane</keyword>
<evidence type="ECO:0000259" key="23">
    <source>
        <dbReference type="PROSITE" id="PS50011"/>
    </source>
</evidence>
<dbReference type="EC" id="2.7.11.1" evidence="19"/>
<dbReference type="InterPro" id="IPR000742">
    <property type="entry name" value="EGF"/>
</dbReference>
<evidence type="ECO:0000256" key="13">
    <source>
        <dbReference type="ARBA" id="ARBA00023136"/>
    </source>
</evidence>
<comment type="caution">
    <text evidence="20">Lacks conserved residue(s) required for the propagation of feature annotation.</text>
</comment>
<feature type="domain" description="Apple" evidence="26">
    <location>
        <begin position="347"/>
        <end position="434"/>
    </location>
</feature>
<dbReference type="PIRSF" id="PIRSF000641">
    <property type="entry name" value="SRK"/>
    <property type="match status" value="1"/>
</dbReference>
<evidence type="ECO:0000259" key="25">
    <source>
        <dbReference type="PROSITE" id="PS50927"/>
    </source>
</evidence>
<dbReference type="InterPro" id="IPR000858">
    <property type="entry name" value="S_locus_glycoprot_dom"/>
</dbReference>
<evidence type="ECO:0000259" key="24">
    <source>
        <dbReference type="PROSITE" id="PS50026"/>
    </source>
</evidence>
<evidence type="ECO:0000256" key="19">
    <source>
        <dbReference type="PIRNR" id="PIRNR000641"/>
    </source>
</evidence>
<keyword evidence="7" id="KW-0732">Signal</keyword>
<dbReference type="InterPro" id="IPR036426">
    <property type="entry name" value="Bulb-type_lectin_dom_sf"/>
</dbReference>
<dbReference type="SUPFAM" id="SSF57414">
    <property type="entry name" value="Hairpin loop containing domain-like"/>
    <property type="match status" value="1"/>
</dbReference>
<comment type="catalytic activity">
    <reaction evidence="18 19">
        <text>L-seryl-[protein] + ATP = O-phospho-L-seryl-[protein] + ADP + H(+)</text>
        <dbReference type="Rhea" id="RHEA:17989"/>
        <dbReference type="Rhea" id="RHEA-COMP:9863"/>
        <dbReference type="Rhea" id="RHEA-COMP:11604"/>
        <dbReference type="ChEBI" id="CHEBI:15378"/>
        <dbReference type="ChEBI" id="CHEBI:29999"/>
        <dbReference type="ChEBI" id="CHEBI:30616"/>
        <dbReference type="ChEBI" id="CHEBI:83421"/>
        <dbReference type="ChEBI" id="CHEBI:456216"/>
        <dbReference type="EC" id="2.7.11.1"/>
    </reaction>
</comment>
<dbReference type="InterPro" id="IPR003609">
    <property type="entry name" value="Pan_app"/>
</dbReference>
<sequence>MGGKDTDYSRLFVSVFLTFYLLSFQICSALYNITRSQALSHGQTLLSPGRIFELGFFTPNNSQNQYVGIWYSQISPRMVVWVANRENPITITDSLARLMISDDGNLKLVDGNQNSVWSTNVQVPSNSSAVVLLDGGNLVLKDGKSGVNLWQSFDHLGDTLLPGALVGFNVKTGEKEFLSSWKSESNPSPGNFTTELSQQRPPQIFVLFNGSSPIWRSGPWNRLRFTGMPRMGLSYRTVFDLVEDVEKGTTFLSLKNYNSSILSKMFVSSEGVMRLMSKEGQKDWYSICDSPSDQCEVYGACGPFGVCKISESDPICNCVKGFAPKSVEEWSKGNWTGGCVRETELLCEKSAISIASHKGNEDGFFKIEDIKLPDFYRYVEEYKDVYSCQKLCLNNCSCVAYAFVNGIGCLVWSESLIDIQVFSYGGEAIFVRLAHEDLVGRHASKKIIIAVSTVSSVATLSLVFFIGLYRWRTSQKRKAKSMKDFDFICSRSHHSGSSDQFSEQHDSSELPTFALNNILAATDYFNKTNKLGQGGFGPVFKGRLKDGTEIAVKRLSSSSGQGIQEFKNEVTLISKLQHRNLVRLIGCCVEKGEKILIYEFMPNKSLDYFLFDPRGRAQLDWATRFNIIHGVARGLVYLHRDSCLRVIHRDLKVSNILLDEKMNPKISDFGLARIFQGTLDLVNTHKIAGTLGYMSPEYAIGGIFSEKSDVFSFGVLILEIISGSKNTNFAQDDEHLSLIAYAWHLWSESKGLLDLVDKALGDSYSSAEVIRCVHVGLLCVQDHAVDRPTMPEVVLMLSNEAELPHPKQPPFTFQSLFGSESQLPSASKVSMNEATTSETEGQ</sequence>
<evidence type="ECO:0000256" key="7">
    <source>
        <dbReference type="ARBA" id="ARBA00022729"/>
    </source>
</evidence>
<dbReference type="Pfam" id="PF01453">
    <property type="entry name" value="B_lectin"/>
    <property type="match status" value="1"/>
</dbReference>
<keyword evidence="12 22" id="KW-1133">Transmembrane helix</keyword>
<protein>
    <recommendedName>
        <fullName evidence="19">Receptor-like serine/threonine-protein kinase</fullName>
        <ecNumber evidence="19">2.7.11.1</ecNumber>
    </recommendedName>
</protein>
<dbReference type="GO" id="GO:0031625">
    <property type="term" value="F:ubiquitin protein ligase binding"/>
    <property type="evidence" value="ECO:0007669"/>
    <property type="project" value="UniProtKB-ARBA"/>
</dbReference>
<dbReference type="SMART" id="SM00108">
    <property type="entry name" value="B_lectin"/>
    <property type="match status" value="1"/>
</dbReference>
<dbReference type="CDD" id="cd00028">
    <property type="entry name" value="B_lectin"/>
    <property type="match status" value="1"/>
</dbReference>
<dbReference type="EMBL" id="BTGU01000035">
    <property type="protein sequence ID" value="GMN50972.1"/>
    <property type="molecule type" value="Genomic_DNA"/>
</dbReference>
<keyword evidence="10 19" id="KW-0418">Kinase</keyword>
<dbReference type="Gramene" id="FCD_00029869-RA">
    <property type="protein sequence ID" value="FCD_00029869-RA:cds"/>
    <property type="gene ID" value="FCD_00029869"/>
</dbReference>
<dbReference type="GO" id="GO:0004674">
    <property type="term" value="F:protein serine/threonine kinase activity"/>
    <property type="evidence" value="ECO:0007669"/>
    <property type="project" value="UniProtKB-KW"/>
</dbReference>
<evidence type="ECO:0000313" key="28">
    <source>
        <dbReference type="Proteomes" id="UP001187192"/>
    </source>
</evidence>
<evidence type="ECO:0000256" key="22">
    <source>
        <dbReference type="SAM" id="Phobius"/>
    </source>
</evidence>
<name>A0AA88AD14_FICCA</name>
<dbReference type="PROSITE" id="PS50011">
    <property type="entry name" value="PROTEIN_KINASE_DOM"/>
    <property type="match status" value="1"/>
</dbReference>
<dbReference type="InterPro" id="IPR000719">
    <property type="entry name" value="Prot_kinase_dom"/>
</dbReference>
<keyword evidence="4 20" id="KW-0245">EGF-like domain</keyword>
<dbReference type="PROSITE" id="PS50948">
    <property type="entry name" value="PAN"/>
    <property type="match status" value="1"/>
</dbReference>
<evidence type="ECO:0000256" key="20">
    <source>
        <dbReference type="PROSITE-ProRule" id="PRU00076"/>
    </source>
</evidence>
<keyword evidence="2" id="KW-1003">Cell membrane</keyword>
<reference evidence="27" key="1">
    <citation type="submission" date="2023-07" db="EMBL/GenBank/DDBJ databases">
        <title>draft genome sequence of fig (Ficus carica).</title>
        <authorList>
            <person name="Takahashi T."/>
            <person name="Nishimura K."/>
        </authorList>
    </citation>
    <scope>NUCLEOTIDE SEQUENCE</scope>
</reference>
<evidence type="ECO:0000256" key="14">
    <source>
        <dbReference type="ARBA" id="ARBA00023157"/>
    </source>
</evidence>
<dbReference type="CDD" id="cd14066">
    <property type="entry name" value="STKc_IRAK"/>
    <property type="match status" value="1"/>
</dbReference>
<keyword evidence="14" id="KW-1015">Disulfide bond</keyword>
<comment type="similarity">
    <text evidence="19">Belongs to the protein kinase superfamily. Ser/Thr protein kinase family.</text>
</comment>
<dbReference type="InterPro" id="IPR024171">
    <property type="entry name" value="SRK-like_kinase"/>
</dbReference>
<evidence type="ECO:0000256" key="5">
    <source>
        <dbReference type="ARBA" id="ARBA00022679"/>
    </source>
</evidence>
<dbReference type="SUPFAM" id="SSF56112">
    <property type="entry name" value="Protein kinase-like (PK-like)"/>
    <property type="match status" value="1"/>
</dbReference>
<feature type="transmembrane region" description="Helical" evidence="22">
    <location>
        <begin position="12"/>
        <end position="31"/>
    </location>
</feature>
<dbReference type="Gene3D" id="2.90.10.10">
    <property type="entry name" value="Bulb-type lectin domain"/>
    <property type="match status" value="1"/>
</dbReference>
<dbReference type="FunFam" id="3.30.200.20:FF:000330">
    <property type="entry name" value="G-type lectin S-receptor-like serine/threonine-protein kinase At4g03230"/>
    <property type="match status" value="1"/>
</dbReference>
<keyword evidence="5 19" id="KW-0808">Transferase</keyword>
<dbReference type="InterPro" id="IPR001245">
    <property type="entry name" value="Ser-Thr/Tyr_kinase_cat_dom"/>
</dbReference>
<dbReference type="SUPFAM" id="SSF51110">
    <property type="entry name" value="alpha-D-mannose-specific plant lectins"/>
    <property type="match status" value="1"/>
</dbReference>
<evidence type="ECO:0000256" key="2">
    <source>
        <dbReference type="ARBA" id="ARBA00022475"/>
    </source>
</evidence>
<feature type="region of interest" description="Disordered" evidence="21">
    <location>
        <begin position="823"/>
        <end position="842"/>
    </location>
</feature>
<keyword evidence="16" id="KW-0325">Glycoprotein</keyword>
<dbReference type="Gene3D" id="1.10.510.10">
    <property type="entry name" value="Transferase(Phosphotransferase) domain 1"/>
    <property type="match status" value="1"/>
</dbReference>
<dbReference type="InterPro" id="IPR008271">
    <property type="entry name" value="Ser/Thr_kinase_AS"/>
</dbReference>
<evidence type="ECO:0000256" key="15">
    <source>
        <dbReference type="ARBA" id="ARBA00023170"/>
    </source>
</evidence>
<dbReference type="FunFam" id="2.90.10.10:FF:000003">
    <property type="entry name" value="G-type lectin S-receptor-like serine/threonine-protein kinase"/>
    <property type="match status" value="1"/>
</dbReference>
<evidence type="ECO:0000256" key="11">
    <source>
        <dbReference type="ARBA" id="ARBA00022840"/>
    </source>
</evidence>
<dbReference type="Pfam" id="PF07714">
    <property type="entry name" value="PK_Tyr_Ser-Thr"/>
    <property type="match status" value="1"/>
</dbReference>
<dbReference type="PROSITE" id="PS00108">
    <property type="entry name" value="PROTEIN_KINASE_ST"/>
    <property type="match status" value="1"/>
</dbReference>
<dbReference type="GO" id="GO:0030246">
    <property type="term" value="F:carbohydrate binding"/>
    <property type="evidence" value="ECO:0007669"/>
    <property type="project" value="UniProtKB-KW"/>
</dbReference>
<keyword evidence="11 19" id="KW-0067">ATP-binding</keyword>
<keyword evidence="13 22" id="KW-0472">Membrane</keyword>
<evidence type="ECO:0000256" key="18">
    <source>
        <dbReference type="ARBA" id="ARBA00048679"/>
    </source>
</evidence>
<dbReference type="SMART" id="SM00473">
    <property type="entry name" value="PAN_AP"/>
    <property type="match status" value="1"/>
</dbReference>
<dbReference type="PANTHER" id="PTHR27002:SF950">
    <property type="entry name" value="PROTEIN KINASE DOMAIN-CONTAINING PROTEIN"/>
    <property type="match status" value="1"/>
</dbReference>
<proteinExistence type="inferred from homology"/>
<dbReference type="SMART" id="SM00220">
    <property type="entry name" value="S_TKc"/>
    <property type="match status" value="1"/>
</dbReference>
<evidence type="ECO:0000256" key="9">
    <source>
        <dbReference type="ARBA" id="ARBA00022741"/>
    </source>
</evidence>
<accession>A0AA88AD14</accession>
<dbReference type="PANTHER" id="PTHR27002">
    <property type="entry name" value="RECEPTOR-LIKE SERINE/THREONINE-PROTEIN KINASE SD1-8"/>
    <property type="match status" value="1"/>
</dbReference>
<dbReference type="Pfam" id="PF00954">
    <property type="entry name" value="S_locus_glycop"/>
    <property type="match status" value="1"/>
</dbReference>
<dbReference type="InterPro" id="IPR011009">
    <property type="entry name" value="Kinase-like_dom_sf"/>
</dbReference>
<keyword evidence="3 19" id="KW-0723">Serine/threonine-protein kinase</keyword>
<evidence type="ECO:0000256" key="1">
    <source>
        <dbReference type="ARBA" id="ARBA00004251"/>
    </source>
</evidence>
<dbReference type="Gene3D" id="3.30.200.20">
    <property type="entry name" value="Phosphorylase Kinase, domain 1"/>
    <property type="match status" value="1"/>
</dbReference>
<dbReference type="PROSITE" id="PS50927">
    <property type="entry name" value="BULB_LECTIN"/>
    <property type="match status" value="1"/>
</dbReference>
<feature type="domain" description="Bulb-type lectin" evidence="25">
    <location>
        <begin position="30"/>
        <end position="153"/>
    </location>
</feature>
<evidence type="ECO:0000256" key="12">
    <source>
        <dbReference type="ARBA" id="ARBA00022989"/>
    </source>
</evidence>
<evidence type="ECO:0000256" key="16">
    <source>
        <dbReference type="ARBA" id="ARBA00023180"/>
    </source>
</evidence>